<keyword evidence="1" id="KW-0812">Transmembrane</keyword>
<keyword evidence="1" id="KW-0256">Endoplasmic reticulum</keyword>
<accession>A0ABR0M2U2</accession>
<comment type="pathway">
    <text evidence="1">Glycolipid biosynthesis; glycosylphosphatidylinositol-anchor biosynthesis.</text>
</comment>
<comment type="subcellular location">
    <subcellularLocation>
        <location evidence="1">Endoplasmic reticulum membrane</location>
        <topology evidence="1">Multi-pass membrane protein</topology>
    </subcellularLocation>
</comment>
<feature type="transmembrane region" description="Helical" evidence="1">
    <location>
        <begin position="12"/>
        <end position="30"/>
    </location>
</feature>
<keyword evidence="1" id="KW-0808">Transferase</keyword>
<protein>
    <recommendedName>
        <fullName evidence="1">GPI ethanolamine phosphate transferase 1</fullName>
        <ecNumber evidence="1">2.-.-.-</ecNumber>
    </recommendedName>
</protein>
<dbReference type="EC" id="2.-.-.-" evidence="1"/>
<keyword evidence="1" id="KW-1133">Transmembrane helix</keyword>
<sequence length="124" mass="13369">MDFVRQNESLVAAWAVSCALMSTFTLLPVVKIEDMNIILLGGFLMLAFGVLYIVFEERILAQTRPVDDELGSEMPDGWSQAILGAQVGLIALAMLVTRSSIASLQAKKGLPLGTQVTGWTVLGQ</sequence>
<reference evidence="3 4" key="1">
    <citation type="submission" date="2023-08" db="EMBL/GenBank/DDBJ databases">
        <title>Black Yeasts Isolated from many extreme environments.</title>
        <authorList>
            <person name="Coleine C."/>
            <person name="Stajich J.E."/>
            <person name="Selbmann L."/>
        </authorList>
    </citation>
    <scope>NUCLEOTIDE SEQUENCE [LARGE SCALE GENOMIC DNA]</scope>
    <source>
        <strain evidence="3 4">CCFEE 536</strain>
    </source>
</reference>
<dbReference type="InterPro" id="IPR007070">
    <property type="entry name" value="GPI_EtnP_transferase_1"/>
</dbReference>
<dbReference type="Proteomes" id="UP001357485">
    <property type="component" value="Unassembled WGS sequence"/>
</dbReference>
<comment type="caution">
    <text evidence="1">Lacks conserved residue(s) required for the propagation of feature annotation.</text>
</comment>
<gene>
    <name evidence="3" type="primary">MCD4_3</name>
    <name evidence="3" type="ORF">LTR16_009243</name>
</gene>
<evidence type="ECO:0000259" key="2">
    <source>
        <dbReference type="Pfam" id="PF04987"/>
    </source>
</evidence>
<feature type="transmembrane region" description="Helical" evidence="1">
    <location>
        <begin position="37"/>
        <end position="55"/>
    </location>
</feature>
<dbReference type="Pfam" id="PF04987">
    <property type="entry name" value="PigN"/>
    <property type="match status" value="1"/>
</dbReference>
<feature type="domain" description="GPI ethanolamine phosphate transferase 1 C-terminal" evidence="2">
    <location>
        <begin position="2"/>
        <end position="122"/>
    </location>
</feature>
<name>A0ABR0M2U2_9PEZI</name>
<evidence type="ECO:0000313" key="4">
    <source>
        <dbReference type="Proteomes" id="UP001357485"/>
    </source>
</evidence>
<proteinExistence type="inferred from homology"/>
<keyword evidence="1" id="KW-0337">GPI-anchor biosynthesis</keyword>
<evidence type="ECO:0000313" key="3">
    <source>
        <dbReference type="EMBL" id="KAK5277878.1"/>
    </source>
</evidence>
<evidence type="ECO:0000256" key="1">
    <source>
        <dbReference type="RuleBase" id="RU367138"/>
    </source>
</evidence>
<dbReference type="EMBL" id="JAVRRA010002373">
    <property type="protein sequence ID" value="KAK5277878.1"/>
    <property type="molecule type" value="Genomic_DNA"/>
</dbReference>
<keyword evidence="1" id="KW-0472">Membrane</keyword>
<dbReference type="PANTHER" id="PTHR12250">
    <property type="entry name" value="PHOSPHATIDYLINOSITOL GLYCAN, CLASS N"/>
    <property type="match status" value="1"/>
</dbReference>
<dbReference type="InterPro" id="IPR017852">
    <property type="entry name" value="GPI_EtnP_transferase_1_C"/>
</dbReference>
<comment type="function">
    <text evidence="1">Ethanolamine phosphate transferase involved in glycosylphosphatidylinositol-anchor biosynthesis. Transfers ethanolamine phosphate to the first alpha-1,4-linked mannose of the glycosylphosphatidylinositol precursor of GPI-anchor.</text>
</comment>
<dbReference type="PANTHER" id="PTHR12250:SF0">
    <property type="entry name" value="GPI ETHANOLAMINE PHOSPHATE TRANSFERASE 1"/>
    <property type="match status" value="1"/>
</dbReference>
<feature type="transmembrane region" description="Helical" evidence="1">
    <location>
        <begin position="78"/>
        <end position="97"/>
    </location>
</feature>
<organism evidence="3 4">
    <name type="scientific">Cryomyces antarcticus</name>
    <dbReference type="NCBI Taxonomy" id="329879"/>
    <lineage>
        <taxon>Eukaryota</taxon>
        <taxon>Fungi</taxon>
        <taxon>Dikarya</taxon>
        <taxon>Ascomycota</taxon>
        <taxon>Pezizomycotina</taxon>
        <taxon>Dothideomycetes</taxon>
        <taxon>Dothideomycetes incertae sedis</taxon>
        <taxon>Cryomyces</taxon>
    </lineage>
</organism>
<comment type="similarity">
    <text evidence="1">Belongs to the PIGG/PIGN/PIGO family. PIGN subfamily.</text>
</comment>
<comment type="caution">
    <text evidence="3">The sequence shown here is derived from an EMBL/GenBank/DDBJ whole genome shotgun (WGS) entry which is preliminary data.</text>
</comment>
<keyword evidence="4" id="KW-1185">Reference proteome</keyword>